<name>A0A0X3PZX4_SCHSO</name>
<feature type="compositionally biased region" description="Polar residues" evidence="1">
    <location>
        <begin position="21"/>
        <end position="34"/>
    </location>
</feature>
<feature type="region of interest" description="Disordered" evidence="1">
    <location>
        <begin position="21"/>
        <end position="45"/>
    </location>
</feature>
<evidence type="ECO:0000256" key="1">
    <source>
        <dbReference type="SAM" id="MobiDB-lite"/>
    </source>
</evidence>
<evidence type="ECO:0000313" key="2">
    <source>
        <dbReference type="EMBL" id="JAP57219.1"/>
    </source>
</evidence>
<gene>
    <name evidence="2" type="ORF">TR125938</name>
</gene>
<accession>A0A0X3PZX4</accession>
<feature type="non-terminal residue" evidence="2">
    <location>
        <position position="1"/>
    </location>
</feature>
<proteinExistence type="predicted"/>
<dbReference type="AlphaFoldDB" id="A0A0X3PZX4"/>
<organism evidence="2">
    <name type="scientific">Schistocephalus solidus</name>
    <name type="common">Tapeworm</name>
    <dbReference type="NCBI Taxonomy" id="70667"/>
    <lineage>
        <taxon>Eukaryota</taxon>
        <taxon>Metazoa</taxon>
        <taxon>Spiralia</taxon>
        <taxon>Lophotrochozoa</taxon>
        <taxon>Platyhelminthes</taxon>
        <taxon>Cestoda</taxon>
        <taxon>Eucestoda</taxon>
        <taxon>Diphyllobothriidea</taxon>
        <taxon>Diphyllobothriidae</taxon>
        <taxon>Schistocephalus</taxon>
    </lineage>
</organism>
<dbReference type="EMBL" id="GEEE01006006">
    <property type="protein sequence ID" value="JAP57219.1"/>
    <property type="molecule type" value="Transcribed_RNA"/>
</dbReference>
<protein>
    <submittedName>
        <fullName evidence="2">Uncharacterized protein</fullName>
    </submittedName>
</protein>
<sequence>PAEEMNVIIGDFALLSSSENMLASPCQPDSSQGNKKYRKSTRDKQMLRTQQNNNTAVIGSVPTGIVQSVPSRKGSTESPAALVDGVASPLADSIESRKIFVG</sequence>
<reference evidence="2" key="1">
    <citation type="submission" date="2016-01" db="EMBL/GenBank/DDBJ databases">
        <title>Reference transcriptome for the parasite Schistocephalus solidus: insights into the molecular evolution of parasitism.</title>
        <authorList>
            <person name="Hebert F.O."/>
            <person name="Grambauer S."/>
            <person name="Barber I."/>
            <person name="Landry C.R."/>
            <person name="Aubin-Horth N."/>
        </authorList>
    </citation>
    <scope>NUCLEOTIDE SEQUENCE</scope>
</reference>
<feature type="non-terminal residue" evidence="2">
    <location>
        <position position="102"/>
    </location>
</feature>